<proteinExistence type="predicted"/>
<dbReference type="AlphaFoldDB" id="Q9ARP5"/>
<sequence>MPTVRKSLPMCALHAYLATRGELNGAQLRGVVGGERGTTSAASALVNRRPPPSAASHFPAPPSAFHLPRRCTTMRHASAVVGNNVIDGKEGKGKRRKHKEEWEREEEE</sequence>
<dbReference type="Proteomes" id="UP000817658">
    <property type="component" value="Chromosome 1"/>
</dbReference>
<reference evidence="2" key="1">
    <citation type="journal article" date="2002" name="Nature">
        <title>The genome sequence and structure of rice chromosome 1.</title>
        <authorList>
            <person name="Sasaki T."/>
            <person name="Matsumoto T."/>
            <person name="Yamamoto K."/>
            <person name="Sakata K."/>
            <person name="Baba T."/>
            <person name="Katayose Y."/>
            <person name="Wu J."/>
            <person name="Niimura Y."/>
            <person name="Cheng Z."/>
            <person name="Nagamura Y."/>
            <person name="Antonio B.A."/>
            <person name="Kanamori H."/>
            <person name="Hosokawa S."/>
            <person name="Masukawa M."/>
            <person name="Arikawa K."/>
            <person name="Chiden Y."/>
            <person name="Hayashi M."/>
            <person name="Okamoto M."/>
            <person name="Ando T."/>
            <person name="Aoki H."/>
            <person name="Arita K."/>
            <person name="Hamada M."/>
            <person name="Harada C."/>
            <person name="Hijishita S."/>
            <person name="Honda M."/>
            <person name="Ichikawa Y."/>
            <person name="Idonuma A."/>
            <person name="Iijima M."/>
            <person name="Ikeda M."/>
            <person name="Ikeno M."/>
            <person name="Itoh S."/>
            <person name="Itoh T."/>
            <person name="Itoh Y."/>
            <person name="Itoh Y."/>
            <person name="Iwabuchi A."/>
            <person name="Kamiya K."/>
            <person name="Karasawa W."/>
            <person name="Katagiri S."/>
            <person name="Kikuta A."/>
            <person name="Kobayashi N."/>
            <person name="Kono I."/>
            <person name="Machita K."/>
            <person name="Maehara T."/>
            <person name="Mizuno H."/>
            <person name="Mizubayashi T."/>
            <person name="Mukai Y."/>
            <person name="Nagasaki H."/>
            <person name="Nakashima M."/>
            <person name="Nakama Y."/>
            <person name="Nakamichi Y."/>
            <person name="Nakamura M."/>
            <person name="Namiki N."/>
            <person name="Negishi M."/>
            <person name="Ohta I."/>
            <person name="Ono N."/>
            <person name="Saji S."/>
            <person name="Sakai K."/>
            <person name="Shibata M."/>
            <person name="Shimokawa T."/>
            <person name="Shomura A."/>
            <person name="Song J."/>
            <person name="Takazaki Y."/>
            <person name="Terasawa K."/>
            <person name="Tsuji K."/>
            <person name="Waki K."/>
            <person name="Yamagata H."/>
            <person name="Yamane H."/>
            <person name="Yoshiki S."/>
            <person name="Yoshihara R."/>
            <person name="Yukawa K."/>
            <person name="Zhong H."/>
            <person name="Iwama H."/>
            <person name="Endo T."/>
            <person name="Ito H."/>
            <person name="Hahn J.H."/>
            <person name="Kim H.I."/>
            <person name="Eun M.Y."/>
            <person name="Yano M."/>
            <person name="Jiang J."/>
            <person name="Gojobori T."/>
        </authorList>
    </citation>
    <scope>NUCLEOTIDE SEQUENCE</scope>
</reference>
<protein>
    <submittedName>
        <fullName evidence="2">Uncharacterized protein</fullName>
    </submittedName>
</protein>
<dbReference type="Proteomes" id="UP000000763">
    <property type="component" value="Chromosome 1"/>
</dbReference>
<evidence type="ECO:0000313" key="4">
    <source>
        <dbReference type="Proteomes" id="UP000000763"/>
    </source>
</evidence>
<reference evidence="4" key="3">
    <citation type="journal article" date="2008" name="Nucleic Acids Res.">
        <title>The rice annotation project database (RAP-DB): 2008 update.</title>
        <authorList>
            <consortium name="The rice annotation project (RAP)"/>
        </authorList>
    </citation>
    <scope>GENOME REANNOTATION</scope>
    <source>
        <strain evidence="4">cv. Nipponbare</strain>
    </source>
</reference>
<accession>Q9ARP5</accession>
<dbReference type="EMBL" id="AP003210">
    <property type="protein sequence ID" value="BAB40106.1"/>
    <property type="molecule type" value="Genomic_DNA"/>
</dbReference>
<evidence type="ECO:0000313" key="2">
    <source>
        <dbReference type="EMBL" id="BAB40106.1"/>
    </source>
</evidence>
<name>Q9ARP5_ORYSJ</name>
<feature type="region of interest" description="Disordered" evidence="1">
    <location>
        <begin position="41"/>
        <end position="62"/>
    </location>
</feature>
<feature type="region of interest" description="Disordered" evidence="1">
    <location>
        <begin position="79"/>
        <end position="108"/>
    </location>
</feature>
<reference evidence="4" key="2">
    <citation type="journal article" date="2005" name="Nature">
        <title>The map-based sequence of the rice genome.</title>
        <authorList>
            <consortium name="International rice genome sequencing project (IRGSP)"/>
            <person name="Matsumoto T."/>
            <person name="Wu J."/>
            <person name="Kanamori H."/>
            <person name="Katayose Y."/>
            <person name="Fujisawa M."/>
            <person name="Namiki N."/>
            <person name="Mizuno H."/>
            <person name="Yamamoto K."/>
            <person name="Antonio B.A."/>
            <person name="Baba T."/>
            <person name="Sakata K."/>
            <person name="Nagamura Y."/>
            <person name="Aoki H."/>
            <person name="Arikawa K."/>
            <person name="Arita K."/>
            <person name="Bito T."/>
            <person name="Chiden Y."/>
            <person name="Fujitsuka N."/>
            <person name="Fukunaka R."/>
            <person name="Hamada M."/>
            <person name="Harada C."/>
            <person name="Hayashi A."/>
            <person name="Hijishita S."/>
            <person name="Honda M."/>
            <person name="Hosokawa S."/>
            <person name="Ichikawa Y."/>
            <person name="Idonuma A."/>
            <person name="Iijima M."/>
            <person name="Ikeda M."/>
            <person name="Ikeno M."/>
            <person name="Ito K."/>
            <person name="Ito S."/>
            <person name="Ito T."/>
            <person name="Ito Y."/>
            <person name="Ito Y."/>
            <person name="Iwabuchi A."/>
            <person name="Kamiya K."/>
            <person name="Karasawa W."/>
            <person name="Kurita K."/>
            <person name="Katagiri S."/>
            <person name="Kikuta A."/>
            <person name="Kobayashi H."/>
            <person name="Kobayashi N."/>
            <person name="Machita K."/>
            <person name="Maehara T."/>
            <person name="Masukawa M."/>
            <person name="Mizubayashi T."/>
            <person name="Mukai Y."/>
            <person name="Nagasaki H."/>
            <person name="Nagata Y."/>
            <person name="Naito S."/>
            <person name="Nakashima M."/>
            <person name="Nakama Y."/>
            <person name="Nakamichi Y."/>
            <person name="Nakamura M."/>
            <person name="Meguro A."/>
            <person name="Negishi M."/>
            <person name="Ohta I."/>
            <person name="Ohta T."/>
            <person name="Okamoto M."/>
            <person name="Ono N."/>
            <person name="Saji S."/>
            <person name="Sakaguchi M."/>
            <person name="Sakai K."/>
            <person name="Shibata M."/>
            <person name="Shimokawa T."/>
            <person name="Song J."/>
            <person name="Takazaki Y."/>
            <person name="Terasawa K."/>
            <person name="Tsugane M."/>
            <person name="Tsuji K."/>
            <person name="Ueda S."/>
            <person name="Waki K."/>
            <person name="Yamagata H."/>
            <person name="Yamamoto M."/>
            <person name="Yamamoto S."/>
            <person name="Yamane H."/>
            <person name="Yoshiki S."/>
            <person name="Yoshihara R."/>
            <person name="Yukawa K."/>
            <person name="Zhong H."/>
            <person name="Yano M."/>
            <person name="Yuan Q."/>
            <person name="Ouyang S."/>
            <person name="Liu J."/>
            <person name="Jones K.M."/>
            <person name="Gansberger K."/>
            <person name="Moffat K."/>
            <person name="Hill J."/>
            <person name="Bera J."/>
            <person name="Fadrosh D."/>
            <person name="Jin S."/>
            <person name="Johri S."/>
            <person name="Kim M."/>
            <person name="Overton L."/>
            <person name="Reardon M."/>
            <person name="Tsitrin T."/>
            <person name="Vuong H."/>
            <person name="Weaver B."/>
            <person name="Ciecko A."/>
            <person name="Tallon L."/>
            <person name="Jackson J."/>
            <person name="Pai G."/>
            <person name="Aken S.V."/>
            <person name="Utterback T."/>
            <person name="Reidmuller S."/>
            <person name="Feldblyum T."/>
            <person name="Hsiao J."/>
            <person name="Zismann V."/>
            <person name="Iobst S."/>
            <person name="de Vazeille A.R."/>
            <person name="Buell C.R."/>
            <person name="Ying K."/>
            <person name="Li Y."/>
            <person name="Lu T."/>
            <person name="Huang Y."/>
            <person name="Zhao Q."/>
            <person name="Feng Q."/>
            <person name="Zhang L."/>
            <person name="Zhu J."/>
            <person name="Weng Q."/>
            <person name="Mu J."/>
            <person name="Lu Y."/>
            <person name="Fan D."/>
            <person name="Liu Y."/>
            <person name="Guan J."/>
            <person name="Zhang Y."/>
            <person name="Yu S."/>
            <person name="Liu X."/>
            <person name="Zhang Y."/>
            <person name="Hong G."/>
            <person name="Han B."/>
            <person name="Choisne N."/>
            <person name="Demange N."/>
            <person name="Orjeda G."/>
            <person name="Samain S."/>
            <person name="Cattolico L."/>
            <person name="Pelletier E."/>
            <person name="Couloux A."/>
            <person name="Segurens B."/>
            <person name="Wincker P."/>
            <person name="D'Hont A."/>
            <person name="Scarpelli C."/>
            <person name="Weissenbach J."/>
            <person name="Salanoubat M."/>
            <person name="Quetier F."/>
            <person name="Yu Y."/>
            <person name="Kim H.R."/>
            <person name="Rambo T."/>
            <person name="Currie J."/>
            <person name="Collura K."/>
            <person name="Luo M."/>
            <person name="Yang T."/>
            <person name="Ammiraju J.S.S."/>
            <person name="Engler F."/>
            <person name="Soderlund C."/>
            <person name="Wing R.A."/>
            <person name="Palmer L.E."/>
            <person name="de la Bastide M."/>
            <person name="Spiegel L."/>
            <person name="Nascimento L."/>
            <person name="Zutavern T."/>
            <person name="O'Shaughnessy A."/>
            <person name="Dike S."/>
            <person name="Dedhia N."/>
            <person name="Preston R."/>
            <person name="Balija V."/>
            <person name="McCombie W.R."/>
            <person name="Chow T."/>
            <person name="Chen H."/>
            <person name="Chung M."/>
            <person name="Chen C."/>
            <person name="Shaw J."/>
            <person name="Wu H."/>
            <person name="Hsiao K."/>
            <person name="Chao Y."/>
            <person name="Chu M."/>
            <person name="Cheng C."/>
            <person name="Hour A."/>
            <person name="Lee P."/>
            <person name="Lin S."/>
            <person name="Lin Y."/>
            <person name="Liou J."/>
            <person name="Liu S."/>
            <person name="Hsing Y."/>
            <person name="Raghuvanshi S."/>
            <person name="Mohanty A."/>
            <person name="Bharti A.K."/>
            <person name="Gaur A."/>
            <person name="Gupta V."/>
            <person name="Kumar D."/>
            <person name="Ravi V."/>
            <person name="Vij S."/>
            <person name="Kapur A."/>
            <person name="Khurana P."/>
            <person name="Khurana P."/>
            <person name="Khurana J.P."/>
            <person name="Tyagi A.K."/>
            <person name="Gaikwad K."/>
            <person name="Singh A."/>
            <person name="Dalal V."/>
            <person name="Srivastava S."/>
            <person name="Dixit A."/>
            <person name="Pal A.K."/>
            <person name="Ghazi I.A."/>
            <person name="Yadav M."/>
            <person name="Pandit A."/>
            <person name="Bhargava A."/>
            <person name="Sureshbabu K."/>
            <person name="Batra K."/>
            <person name="Sharma T.R."/>
            <person name="Mohapatra T."/>
            <person name="Singh N.K."/>
            <person name="Messing J."/>
            <person name="Nelson A.B."/>
            <person name="Fuks G."/>
            <person name="Kavchok S."/>
            <person name="Keizer G."/>
            <person name="Linton E."/>
            <person name="Llaca V."/>
            <person name="Song R."/>
            <person name="Tanyolac B."/>
            <person name="Young S."/>
            <person name="Ho-Il K."/>
            <person name="Hahn J.H."/>
            <person name="Sangsakoo G."/>
            <person name="Vanavichit A."/>
            <person name="de Mattos Luiz.A.T."/>
            <person name="Zimmer P.D."/>
            <person name="Malone G."/>
            <person name="Dellagostin O."/>
            <person name="de Oliveira A.C."/>
            <person name="Bevan M."/>
            <person name="Bancroft I."/>
            <person name="Minx P."/>
            <person name="Cordum H."/>
            <person name="Wilson R."/>
            <person name="Cheng Z."/>
            <person name="Jin W."/>
            <person name="Jiang J."/>
            <person name="Leong S.A."/>
            <person name="Iwama H."/>
            <person name="Gojobori T."/>
            <person name="Itoh T."/>
            <person name="Niimura Y."/>
            <person name="Fujii Y."/>
            <person name="Habara T."/>
            <person name="Sakai H."/>
            <person name="Sato Y."/>
            <person name="Wilson G."/>
            <person name="Kumar K."/>
            <person name="McCouch S."/>
            <person name="Juretic N."/>
            <person name="Hoen D."/>
            <person name="Wright S."/>
            <person name="Bruskiewich R."/>
            <person name="Bureau T."/>
            <person name="Miyao A."/>
            <person name="Hirochika H."/>
            <person name="Nishikawa T."/>
            <person name="Kadowaki K."/>
            <person name="Sugiura M."/>
            <person name="Burr B."/>
            <person name="Sasaki T."/>
        </authorList>
    </citation>
    <scope>NUCLEOTIDE SEQUENCE [LARGE SCALE GENOMIC DNA]</scope>
    <source>
        <strain evidence="4">cv. Nipponbare</strain>
    </source>
</reference>
<organism evidence="2">
    <name type="scientific">Oryza sativa subsp. japonica</name>
    <name type="common">Rice</name>
    <dbReference type="NCBI Taxonomy" id="39947"/>
    <lineage>
        <taxon>Eukaryota</taxon>
        <taxon>Viridiplantae</taxon>
        <taxon>Streptophyta</taxon>
        <taxon>Embryophyta</taxon>
        <taxon>Tracheophyta</taxon>
        <taxon>Spermatophyta</taxon>
        <taxon>Magnoliopsida</taxon>
        <taxon>Liliopsida</taxon>
        <taxon>Poales</taxon>
        <taxon>Poaceae</taxon>
        <taxon>BOP clade</taxon>
        <taxon>Oryzoideae</taxon>
        <taxon>Oryzeae</taxon>
        <taxon>Oryzinae</taxon>
        <taxon>Oryza</taxon>
        <taxon>Oryza sativa</taxon>
    </lineage>
</organism>
<dbReference type="EMBL" id="AP003201">
    <property type="protein sequence ID" value="BAB89429.1"/>
    <property type="molecule type" value="Genomic_DNA"/>
</dbReference>
<evidence type="ECO:0000313" key="3">
    <source>
        <dbReference type="EMBL" id="BAB89429.1"/>
    </source>
</evidence>
<evidence type="ECO:0000256" key="1">
    <source>
        <dbReference type="SAM" id="MobiDB-lite"/>
    </source>
</evidence>
<gene>
    <name evidence="3" type="ORF">B1066G12.4</name>
    <name evidence="2" type="ORF">OSJNBa0010K01.29</name>
</gene>